<gene>
    <name evidence="6" type="primary">azoR</name>
    <name evidence="8" type="ORF">JL106_12725</name>
</gene>
<evidence type="ECO:0000256" key="6">
    <source>
        <dbReference type="HAMAP-Rule" id="MF_01216"/>
    </source>
</evidence>
<protein>
    <recommendedName>
        <fullName evidence="6">FMN dependent NADH:quinone oxidoreductase</fullName>
        <ecNumber evidence="6">1.6.5.-</ecNumber>
    </recommendedName>
    <alternativeName>
        <fullName evidence="6">Azo-dye reductase</fullName>
    </alternativeName>
    <alternativeName>
        <fullName evidence="6">FMN-dependent NADH-azo compound oxidoreductase</fullName>
    </alternativeName>
    <alternativeName>
        <fullName evidence="6">FMN-dependent NADH-azoreductase</fullName>
        <ecNumber evidence="6">1.7.1.17</ecNumber>
    </alternativeName>
</protein>
<evidence type="ECO:0000256" key="5">
    <source>
        <dbReference type="ARBA" id="ARBA00048542"/>
    </source>
</evidence>
<dbReference type="HAMAP" id="MF_01216">
    <property type="entry name" value="Azoreductase_type1"/>
    <property type="match status" value="1"/>
</dbReference>
<evidence type="ECO:0000256" key="2">
    <source>
        <dbReference type="ARBA" id="ARBA00022643"/>
    </source>
</evidence>
<evidence type="ECO:0000313" key="9">
    <source>
        <dbReference type="Proteomes" id="UP000663792"/>
    </source>
</evidence>
<evidence type="ECO:0000313" key="8">
    <source>
        <dbReference type="EMBL" id="MBM9468143.1"/>
    </source>
</evidence>
<dbReference type="RefSeq" id="WP_205261096.1">
    <property type="nucleotide sequence ID" value="NZ_JAERWK010000016.1"/>
</dbReference>
<organism evidence="8 9">
    <name type="scientific">Nakamurella leprariae</name>
    <dbReference type="NCBI Taxonomy" id="2803911"/>
    <lineage>
        <taxon>Bacteria</taxon>
        <taxon>Bacillati</taxon>
        <taxon>Actinomycetota</taxon>
        <taxon>Actinomycetes</taxon>
        <taxon>Nakamurellales</taxon>
        <taxon>Nakamurellaceae</taxon>
        <taxon>Nakamurella</taxon>
    </lineage>
</organism>
<accession>A0A939BX31</accession>
<dbReference type="GO" id="GO:0016652">
    <property type="term" value="F:oxidoreductase activity, acting on NAD(P)H as acceptor"/>
    <property type="evidence" value="ECO:0007669"/>
    <property type="project" value="UniProtKB-UniRule"/>
</dbReference>
<comment type="cofactor">
    <cofactor evidence="6">
        <name>FMN</name>
        <dbReference type="ChEBI" id="CHEBI:58210"/>
    </cofactor>
    <text evidence="6">Binds 1 FMN per subunit.</text>
</comment>
<comment type="function">
    <text evidence="6">Also exhibits azoreductase activity. Catalyzes the reductive cleavage of the azo bond in aromatic azo compounds to the corresponding amines.</text>
</comment>
<keyword evidence="1 6" id="KW-0285">Flavoprotein</keyword>
<comment type="function">
    <text evidence="6">Quinone reductase that provides resistance to thiol-specific stress caused by electrophilic quinones.</text>
</comment>
<evidence type="ECO:0000259" key="7">
    <source>
        <dbReference type="Pfam" id="PF02525"/>
    </source>
</evidence>
<feature type="binding site" evidence="6">
    <location>
        <begin position="16"/>
        <end position="18"/>
    </location>
    <ligand>
        <name>FMN</name>
        <dbReference type="ChEBI" id="CHEBI:58210"/>
    </ligand>
</feature>
<dbReference type="InterPro" id="IPR023048">
    <property type="entry name" value="NADH:quinone_OxRdtase_FMN_depd"/>
</dbReference>
<proteinExistence type="inferred from homology"/>
<name>A0A939BX31_9ACTN</name>
<evidence type="ECO:0000256" key="4">
    <source>
        <dbReference type="ARBA" id="ARBA00023027"/>
    </source>
</evidence>
<dbReference type="GO" id="GO:0010181">
    <property type="term" value="F:FMN binding"/>
    <property type="evidence" value="ECO:0007669"/>
    <property type="project" value="UniProtKB-UniRule"/>
</dbReference>
<dbReference type="Gene3D" id="3.40.50.360">
    <property type="match status" value="1"/>
</dbReference>
<dbReference type="InterPro" id="IPR050104">
    <property type="entry name" value="FMN-dep_NADH:Q_OxRdtase_AzoR1"/>
</dbReference>
<dbReference type="EC" id="1.6.5.-" evidence="6"/>
<dbReference type="Pfam" id="PF02525">
    <property type="entry name" value="Flavodoxin_2"/>
    <property type="match status" value="1"/>
</dbReference>
<dbReference type="GO" id="GO:0009055">
    <property type="term" value="F:electron transfer activity"/>
    <property type="evidence" value="ECO:0007669"/>
    <property type="project" value="UniProtKB-UniRule"/>
</dbReference>
<dbReference type="PANTHER" id="PTHR43741">
    <property type="entry name" value="FMN-DEPENDENT NADH-AZOREDUCTASE 1"/>
    <property type="match status" value="1"/>
</dbReference>
<dbReference type="SUPFAM" id="SSF52218">
    <property type="entry name" value="Flavoproteins"/>
    <property type="match status" value="1"/>
</dbReference>
<evidence type="ECO:0000256" key="1">
    <source>
        <dbReference type="ARBA" id="ARBA00022630"/>
    </source>
</evidence>
<keyword evidence="4 6" id="KW-0520">NAD</keyword>
<keyword evidence="9" id="KW-1185">Reference proteome</keyword>
<comment type="caution">
    <text evidence="8">The sequence shown here is derived from an EMBL/GenBank/DDBJ whole genome shotgun (WGS) entry which is preliminary data.</text>
</comment>
<comment type="catalytic activity">
    <reaction evidence="6">
        <text>2 a quinone + NADH + H(+) = 2 a 1,4-benzosemiquinone + NAD(+)</text>
        <dbReference type="Rhea" id="RHEA:65952"/>
        <dbReference type="ChEBI" id="CHEBI:15378"/>
        <dbReference type="ChEBI" id="CHEBI:57540"/>
        <dbReference type="ChEBI" id="CHEBI:57945"/>
        <dbReference type="ChEBI" id="CHEBI:132124"/>
        <dbReference type="ChEBI" id="CHEBI:134225"/>
    </reaction>
</comment>
<dbReference type="InterPro" id="IPR029039">
    <property type="entry name" value="Flavoprotein-like_sf"/>
</dbReference>
<dbReference type="GO" id="GO:0016655">
    <property type="term" value="F:oxidoreductase activity, acting on NAD(P)H, quinone or similar compound as acceptor"/>
    <property type="evidence" value="ECO:0007669"/>
    <property type="project" value="InterPro"/>
</dbReference>
<feature type="domain" description="Flavodoxin-like fold" evidence="7">
    <location>
        <begin position="4"/>
        <end position="176"/>
    </location>
</feature>
<comment type="catalytic activity">
    <reaction evidence="5">
        <text>N,N-dimethyl-1,4-phenylenediamine + anthranilate + 2 NAD(+) = 2-(4-dimethylaminophenyl)diazenylbenzoate + 2 NADH + 2 H(+)</text>
        <dbReference type="Rhea" id="RHEA:55872"/>
        <dbReference type="ChEBI" id="CHEBI:15378"/>
        <dbReference type="ChEBI" id="CHEBI:15783"/>
        <dbReference type="ChEBI" id="CHEBI:16567"/>
        <dbReference type="ChEBI" id="CHEBI:57540"/>
        <dbReference type="ChEBI" id="CHEBI:57945"/>
        <dbReference type="ChEBI" id="CHEBI:71579"/>
        <dbReference type="EC" id="1.7.1.17"/>
    </reaction>
    <physiologicalReaction direction="right-to-left" evidence="5">
        <dbReference type="Rhea" id="RHEA:55874"/>
    </physiologicalReaction>
</comment>
<comment type="similarity">
    <text evidence="6">Belongs to the azoreductase type 1 family.</text>
</comment>
<dbReference type="EMBL" id="JAERWK010000016">
    <property type="protein sequence ID" value="MBM9468143.1"/>
    <property type="molecule type" value="Genomic_DNA"/>
</dbReference>
<dbReference type="Proteomes" id="UP000663792">
    <property type="component" value="Unassembled WGS sequence"/>
</dbReference>
<dbReference type="EC" id="1.7.1.17" evidence="6"/>
<dbReference type="PANTHER" id="PTHR43741:SF4">
    <property type="entry name" value="FMN-DEPENDENT NADH:QUINONE OXIDOREDUCTASE"/>
    <property type="match status" value="1"/>
</dbReference>
<dbReference type="AlphaFoldDB" id="A0A939BX31"/>
<comment type="caution">
    <text evidence="6">Lacks conserved residue(s) required for the propagation of feature annotation.</text>
</comment>
<feature type="binding site" evidence="6">
    <location>
        <begin position="138"/>
        <end position="141"/>
    </location>
    <ligand>
        <name>FMN</name>
        <dbReference type="ChEBI" id="CHEBI:58210"/>
    </ligand>
</feature>
<dbReference type="InterPro" id="IPR003680">
    <property type="entry name" value="Flavodoxin_fold"/>
</dbReference>
<comment type="subunit">
    <text evidence="6">Homodimer.</text>
</comment>
<reference evidence="8" key="1">
    <citation type="submission" date="2021-01" db="EMBL/GenBank/DDBJ databases">
        <title>YIM 132084 draft genome.</title>
        <authorList>
            <person name="An D."/>
        </authorList>
    </citation>
    <scope>NUCLEOTIDE SEQUENCE</scope>
    <source>
        <strain evidence="8">YIM 132084</strain>
    </source>
</reference>
<evidence type="ECO:0000256" key="3">
    <source>
        <dbReference type="ARBA" id="ARBA00023002"/>
    </source>
</evidence>
<keyword evidence="2 6" id="KW-0288">FMN</keyword>
<sequence length="223" mass="23574">MPVLLHLDASMDPAGSRSRAVSAALAEAWRSVSADHTVVRRDLHADPLPYLSDPALHWPPRLRPPGATPPADQERVQQEVLDELLAADAVVIGAPMYNYSLPATLKTWVDYIHVPGVTTPFDVDSQPLAGRPAVVISSRGGIYDPGTPTAGWDHEVPALQVVLGEALGMAVTVLTVSRTLAGFAPALADQIDTAQTEFDAAVQRAGELGRELGRELEGAAPSA</sequence>
<feature type="binding site" evidence="6">
    <location>
        <position position="10"/>
    </location>
    <ligand>
        <name>FMN</name>
        <dbReference type="ChEBI" id="CHEBI:58210"/>
    </ligand>
</feature>
<keyword evidence="3 6" id="KW-0560">Oxidoreductase</keyword>